<dbReference type="NCBIfam" id="NF006689">
    <property type="entry name" value="PRK09237.1"/>
    <property type="match status" value="1"/>
</dbReference>
<organism evidence="5 6">
    <name type="scientific">Microbacterium saperdae</name>
    <dbReference type="NCBI Taxonomy" id="69368"/>
    <lineage>
        <taxon>Bacteria</taxon>
        <taxon>Bacillati</taxon>
        <taxon>Actinomycetota</taxon>
        <taxon>Actinomycetes</taxon>
        <taxon>Micrococcales</taxon>
        <taxon>Microbacteriaceae</taxon>
        <taxon>Microbacterium</taxon>
    </lineage>
</organism>
<accession>A0A543BIP7</accession>
<dbReference type="GO" id="GO:0016810">
    <property type="term" value="F:hydrolase activity, acting on carbon-nitrogen (but not peptide) bonds"/>
    <property type="evidence" value="ECO:0007669"/>
    <property type="project" value="InterPro"/>
</dbReference>
<evidence type="ECO:0000256" key="3">
    <source>
        <dbReference type="PIRSR" id="PIRSR039004-3"/>
    </source>
</evidence>
<feature type="binding site" evidence="1">
    <location>
        <position position="64"/>
    </location>
    <ligand>
        <name>Zn(2+)</name>
        <dbReference type="ChEBI" id="CHEBI:29105"/>
        <label>1</label>
    </ligand>
</feature>
<feature type="modified residue" description="N6-carboxylysine" evidence="2">
    <location>
        <position position="159"/>
    </location>
</feature>
<feature type="site" description="Transition state stabilizer" evidence="3">
    <location>
        <position position="161"/>
    </location>
</feature>
<dbReference type="SUPFAM" id="SSF51556">
    <property type="entry name" value="Metallo-dependent hydrolases"/>
    <property type="match status" value="1"/>
</dbReference>
<dbReference type="Proteomes" id="UP000317209">
    <property type="component" value="Unassembled WGS sequence"/>
</dbReference>
<evidence type="ECO:0000259" key="4">
    <source>
        <dbReference type="Pfam" id="PF01979"/>
    </source>
</evidence>
<feature type="binding site" evidence="1">
    <location>
        <position position="215"/>
    </location>
    <ligand>
        <name>Zn(2+)</name>
        <dbReference type="ChEBI" id="CHEBI:29105"/>
        <label>2</label>
    </ligand>
</feature>
<dbReference type="PIRSF" id="PIRSF039004">
    <property type="entry name" value="ADE_EF_0837"/>
    <property type="match status" value="1"/>
</dbReference>
<evidence type="ECO:0000256" key="2">
    <source>
        <dbReference type="PIRSR" id="PIRSR039004-2"/>
    </source>
</evidence>
<gene>
    <name evidence="5" type="ORF">FB560_0324</name>
</gene>
<dbReference type="PANTHER" id="PTHR42717:SF1">
    <property type="entry name" value="IMIDAZOLONEPROPIONASE AND RELATED AMIDOHYDROLASES"/>
    <property type="match status" value="1"/>
</dbReference>
<keyword evidence="6" id="KW-1185">Reference proteome</keyword>
<name>A0A543BIP7_9MICO</name>
<feature type="binding site" description="via carbamate group" evidence="1">
    <location>
        <position position="159"/>
    </location>
    <ligand>
        <name>Zn(2+)</name>
        <dbReference type="ChEBI" id="CHEBI:29105"/>
        <label>2</label>
    </ligand>
</feature>
<feature type="domain" description="Amidohydrolase-related" evidence="4">
    <location>
        <begin position="53"/>
        <end position="370"/>
    </location>
</feature>
<feature type="binding site" evidence="1">
    <location>
        <position position="62"/>
    </location>
    <ligand>
        <name>Zn(2+)</name>
        <dbReference type="ChEBI" id="CHEBI:29105"/>
        <label>1</label>
    </ligand>
</feature>
<dbReference type="Pfam" id="PF01979">
    <property type="entry name" value="Amidohydro_1"/>
    <property type="match status" value="1"/>
</dbReference>
<dbReference type="GO" id="GO:0019213">
    <property type="term" value="F:deacetylase activity"/>
    <property type="evidence" value="ECO:0007669"/>
    <property type="project" value="InterPro"/>
</dbReference>
<dbReference type="InterPro" id="IPR020043">
    <property type="entry name" value="Deacetylase_Atu3266-like"/>
</dbReference>
<dbReference type="GO" id="GO:0046872">
    <property type="term" value="F:metal ion binding"/>
    <property type="evidence" value="ECO:0007669"/>
    <property type="project" value="UniProtKB-KW"/>
</dbReference>
<reference evidence="5 6" key="1">
    <citation type="submission" date="2019-06" db="EMBL/GenBank/DDBJ databases">
        <title>Sequencing the genomes of 1000 actinobacteria strains.</title>
        <authorList>
            <person name="Klenk H.-P."/>
        </authorList>
    </citation>
    <scope>NUCLEOTIDE SEQUENCE [LARGE SCALE GENOMIC DNA]</scope>
    <source>
        <strain evidence="5 6">DSM 20169</strain>
    </source>
</reference>
<dbReference type="OrthoDB" id="9763537at2"/>
<protein>
    <submittedName>
        <fullName evidence="5">Dihydroorotase</fullName>
    </submittedName>
</protein>
<dbReference type="PANTHER" id="PTHR42717">
    <property type="entry name" value="DIHYDROOROTASE-RELATED"/>
    <property type="match status" value="1"/>
</dbReference>
<sequence>MSTNAAPILIENGRVHDAERGWRDHGSVRIADGLIVESHADADVVAIDASGLLVVPGLVDLHTHIFRGQDAGVEPDELGARTGVTTMVDAGSAGAHLFAAFETTTIMPAATRIVAFLNIASIGITSFRLRGELQTLDYCDTAAAIAAVERHREHLVGIKVRASADVGADNAVEALRRAREVADATSLPLMVHLGPAPATVDQILDRLAPGDILTHCFTGFSGNKVADTAPRPSVRRAHERGVVFDVGHGGSGFDATVARTMIDAGLLPHVISSDVHHYSIDTIPGLPAAMSKMLALGMTLESVITAATSTPAAVVGVRERGVGSLAPGSVADVAAFRLVDGDVEFADGHGHAFTGTQQLVPALTIRRGSVVFPADASGH</sequence>
<dbReference type="SUPFAM" id="SSF51338">
    <property type="entry name" value="Composite domain of metallo-dependent hydrolases"/>
    <property type="match status" value="1"/>
</dbReference>
<feature type="binding site" description="via carbamate group" evidence="1">
    <location>
        <position position="159"/>
    </location>
    <ligand>
        <name>Zn(2+)</name>
        <dbReference type="ChEBI" id="CHEBI:29105"/>
        <label>1</label>
    </ligand>
</feature>
<evidence type="ECO:0000313" key="5">
    <source>
        <dbReference type="EMBL" id="TQL84732.1"/>
    </source>
</evidence>
<comment type="caution">
    <text evidence="5">The sequence shown here is derived from an EMBL/GenBank/DDBJ whole genome shotgun (WGS) entry which is preliminary data.</text>
</comment>
<dbReference type="InterPro" id="IPR011059">
    <property type="entry name" value="Metal-dep_hydrolase_composite"/>
</dbReference>
<keyword evidence="1" id="KW-0479">Metal-binding</keyword>
<dbReference type="EMBL" id="VFOX01000001">
    <property type="protein sequence ID" value="TQL84732.1"/>
    <property type="molecule type" value="Genomic_DNA"/>
</dbReference>
<dbReference type="AlphaFoldDB" id="A0A543BIP7"/>
<evidence type="ECO:0000256" key="1">
    <source>
        <dbReference type="PIRSR" id="PIRSR039004-1"/>
    </source>
</evidence>
<feature type="binding site" evidence="1">
    <location>
        <position position="192"/>
    </location>
    <ligand>
        <name>Zn(2+)</name>
        <dbReference type="ChEBI" id="CHEBI:29105"/>
        <label>2</label>
    </ligand>
</feature>
<dbReference type="RefSeq" id="WP_141870759.1">
    <property type="nucleotide sequence ID" value="NZ_VFOX01000001.1"/>
</dbReference>
<keyword evidence="1" id="KW-0862">Zinc</keyword>
<dbReference type="Gene3D" id="3.20.20.140">
    <property type="entry name" value="Metal-dependent hydrolases"/>
    <property type="match status" value="1"/>
</dbReference>
<evidence type="ECO:0000313" key="6">
    <source>
        <dbReference type="Proteomes" id="UP000317209"/>
    </source>
</evidence>
<proteinExistence type="predicted"/>
<dbReference type="InterPro" id="IPR006680">
    <property type="entry name" value="Amidohydro-rel"/>
</dbReference>
<dbReference type="Gene3D" id="2.30.40.10">
    <property type="entry name" value="Urease, subunit C, domain 1"/>
    <property type="match status" value="1"/>
</dbReference>
<feature type="binding site" evidence="1">
    <location>
        <position position="274"/>
    </location>
    <ligand>
        <name>Zn(2+)</name>
        <dbReference type="ChEBI" id="CHEBI:29105"/>
        <label>1</label>
    </ligand>
</feature>
<dbReference type="InterPro" id="IPR032466">
    <property type="entry name" value="Metal_Hydrolase"/>
</dbReference>